<evidence type="ECO:0000313" key="1">
    <source>
        <dbReference type="EMBL" id="STX40657.1"/>
    </source>
</evidence>
<keyword evidence="2" id="KW-1185">Reference proteome</keyword>
<dbReference type="EMBL" id="UGOA01000001">
    <property type="protein sequence ID" value="STX40657.1"/>
    <property type="molecule type" value="Genomic_DNA"/>
</dbReference>
<sequence>MSELVGSTESPGIFLVSRAHSPKSISLQRSEQKGLKVFSGHQVFFLPQVGQAIFFRLFIAISS</sequence>
<gene>
    <name evidence="1" type="ORF">NCTC13292_00415</name>
</gene>
<evidence type="ECO:0000313" key="2">
    <source>
        <dbReference type="Proteomes" id="UP000254677"/>
    </source>
</evidence>
<dbReference type="Proteomes" id="UP000254677">
    <property type="component" value="Unassembled WGS sequence"/>
</dbReference>
<reference evidence="1 2" key="1">
    <citation type="submission" date="2018-06" db="EMBL/GenBank/DDBJ databases">
        <authorList>
            <consortium name="Pathogen Informatics"/>
            <person name="Doyle S."/>
        </authorList>
    </citation>
    <scope>NUCLEOTIDE SEQUENCE [LARGE SCALE GENOMIC DNA]</scope>
    <source>
        <strain evidence="1 2">NCTC13292</strain>
    </source>
</reference>
<dbReference type="AlphaFoldDB" id="A0A378J150"/>
<protein>
    <submittedName>
        <fullName evidence="1">Uncharacterized protein</fullName>
    </submittedName>
</protein>
<proteinExistence type="predicted"/>
<name>A0A378J150_9GAMM</name>
<accession>A0A378J150</accession>
<organism evidence="1 2">
    <name type="scientific">Legionella donaldsonii</name>
    <dbReference type="NCBI Taxonomy" id="45060"/>
    <lineage>
        <taxon>Bacteria</taxon>
        <taxon>Pseudomonadati</taxon>
        <taxon>Pseudomonadota</taxon>
        <taxon>Gammaproteobacteria</taxon>
        <taxon>Legionellales</taxon>
        <taxon>Legionellaceae</taxon>
        <taxon>Legionella</taxon>
    </lineage>
</organism>